<protein>
    <submittedName>
        <fullName evidence="2">Cysteine-tRNA ligase</fullName>
    </submittedName>
</protein>
<proteinExistence type="predicted"/>
<dbReference type="AlphaFoldDB" id="W1YGP9"/>
<dbReference type="GO" id="GO:0006423">
    <property type="term" value="P:cysteinyl-tRNA aminoacylation"/>
    <property type="evidence" value="ECO:0007669"/>
    <property type="project" value="InterPro"/>
</dbReference>
<dbReference type="InterPro" id="IPR015273">
    <property type="entry name" value="Cys-tRNA-synt_Ia_DALR"/>
</dbReference>
<dbReference type="GO" id="GO:0004817">
    <property type="term" value="F:cysteine-tRNA ligase activity"/>
    <property type="evidence" value="ECO:0007669"/>
    <property type="project" value="InterPro"/>
</dbReference>
<accession>W1YGP9</accession>
<evidence type="ECO:0000259" key="1">
    <source>
        <dbReference type="SMART" id="SM00840"/>
    </source>
</evidence>
<feature type="non-terminal residue" evidence="2">
    <location>
        <position position="103"/>
    </location>
</feature>
<name>W1YGP9_9ZZZZ</name>
<dbReference type="SUPFAM" id="SSF47323">
    <property type="entry name" value="Anticodon-binding domain of a subclass of class I aminoacyl-tRNA synthetases"/>
    <property type="match status" value="1"/>
</dbReference>
<evidence type="ECO:0000313" key="2">
    <source>
        <dbReference type="EMBL" id="ETJ41556.1"/>
    </source>
</evidence>
<sequence>EKCEPGPCDEAQRLLEKAKEYEEEFEAAMSDDFNTALATSSMFGLAKEINIYYQAVTGREGVVCQEAITEVKRIFKFMTEVIGILEKAWEGNTGANAAEYEEL</sequence>
<feature type="domain" description="Cysteinyl-tRNA synthetase class Ia DALR" evidence="1">
    <location>
        <begin position="24"/>
        <end position="93"/>
    </location>
</feature>
<keyword evidence="2" id="KW-0436">Ligase</keyword>
<dbReference type="GO" id="GO:0005524">
    <property type="term" value="F:ATP binding"/>
    <property type="evidence" value="ECO:0007669"/>
    <property type="project" value="InterPro"/>
</dbReference>
<dbReference type="GO" id="GO:0005737">
    <property type="term" value="C:cytoplasm"/>
    <property type="evidence" value="ECO:0007669"/>
    <property type="project" value="InterPro"/>
</dbReference>
<dbReference type="EMBL" id="AZMM01004518">
    <property type="protein sequence ID" value="ETJ41556.1"/>
    <property type="molecule type" value="Genomic_DNA"/>
</dbReference>
<organism evidence="2">
    <name type="scientific">human gut metagenome</name>
    <dbReference type="NCBI Taxonomy" id="408170"/>
    <lineage>
        <taxon>unclassified sequences</taxon>
        <taxon>metagenomes</taxon>
        <taxon>organismal metagenomes</taxon>
    </lineage>
</organism>
<dbReference type="SMART" id="SM00840">
    <property type="entry name" value="DALR_2"/>
    <property type="match status" value="1"/>
</dbReference>
<dbReference type="Gene3D" id="1.20.120.640">
    <property type="entry name" value="Anticodon-binding domain of a subclass of class I aminoacyl-tRNA synthetases"/>
    <property type="match status" value="1"/>
</dbReference>
<gene>
    <name evidence="2" type="ORF">Q604_UNBC04518G0001</name>
</gene>
<feature type="non-terminal residue" evidence="2">
    <location>
        <position position="1"/>
    </location>
</feature>
<dbReference type="InterPro" id="IPR009080">
    <property type="entry name" value="tRNAsynth_Ia_anticodon-bd"/>
</dbReference>
<dbReference type="Pfam" id="PF09190">
    <property type="entry name" value="DALR_2"/>
    <property type="match status" value="1"/>
</dbReference>
<reference evidence="2" key="1">
    <citation type="submission" date="2013-12" db="EMBL/GenBank/DDBJ databases">
        <title>A Varibaculum cambriense genome reconstructed from a premature infant gut community with otherwise low bacterial novelty that shifts toward anaerobic metabolism during the third week of life.</title>
        <authorList>
            <person name="Brown C.T."/>
            <person name="Sharon I."/>
            <person name="Thomas B.C."/>
            <person name="Castelle C.J."/>
            <person name="Morowitz M.J."/>
            <person name="Banfield J.F."/>
        </authorList>
    </citation>
    <scope>NUCLEOTIDE SEQUENCE</scope>
</reference>
<comment type="caution">
    <text evidence="2">The sequence shown here is derived from an EMBL/GenBank/DDBJ whole genome shotgun (WGS) entry which is preliminary data.</text>
</comment>